<keyword evidence="9 13" id="KW-1133">Transmembrane helix</keyword>
<evidence type="ECO:0000256" key="7">
    <source>
        <dbReference type="ARBA" id="ARBA00022692"/>
    </source>
</evidence>
<feature type="domain" description="Sodium/calcium exchanger membrane region" evidence="14">
    <location>
        <begin position="125"/>
        <end position="279"/>
    </location>
</feature>
<feature type="transmembrane region" description="Helical" evidence="13">
    <location>
        <begin position="377"/>
        <end position="404"/>
    </location>
</feature>
<dbReference type="GO" id="GO:0006874">
    <property type="term" value="P:intracellular calcium ion homeostasis"/>
    <property type="evidence" value="ECO:0007669"/>
    <property type="project" value="TreeGrafter"/>
</dbReference>
<feature type="transmembrane region" description="Helical" evidence="13">
    <location>
        <begin position="257"/>
        <end position="277"/>
    </location>
</feature>
<feature type="transmembrane region" description="Helical" evidence="13">
    <location>
        <begin position="223"/>
        <end position="245"/>
    </location>
</feature>
<keyword evidence="4 13" id="KW-0050">Antiport</keyword>
<dbReference type="PANTHER" id="PTHR31503">
    <property type="entry name" value="VACUOLAR CALCIUM ION TRANSPORTER"/>
    <property type="match status" value="1"/>
</dbReference>
<evidence type="ECO:0000256" key="3">
    <source>
        <dbReference type="ARBA" id="ARBA00022448"/>
    </source>
</evidence>
<dbReference type="EMBL" id="LR746267">
    <property type="protein sequence ID" value="CAA7395371.1"/>
    <property type="molecule type" value="Genomic_DNA"/>
</dbReference>
<dbReference type="FunFam" id="1.20.1420.30:FF:000008">
    <property type="entry name" value="Vacuolar cation/proton exchanger"/>
    <property type="match status" value="1"/>
</dbReference>
<dbReference type="Pfam" id="PF01699">
    <property type="entry name" value="Na_Ca_ex"/>
    <property type="match status" value="2"/>
</dbReference>
<evidence type="ECO:0000256" key="9">
    <source>
        <dbReference type="ARBA" id="ARBA00022989"/>
    </source>
</evidence>
<evidence type="ECO:0000256" key="11">
    <source>
        <dbReference type="ARBA" id="ARBA00023136"/>
    </source>
</evidence>
<keyword evidence="5 13" id="KW-0926">Vacuole</keyword>
<sequence length="466" mass="50273">MTVSASLTSSLVRLPPPFSRSSWCLSEPPLTSVIWIVQISPADAPSEADFEATGAAAADETAASSSWGAQQLPLAAGRATRTASSFWTSLCRSLKMVIFTPKLNILLPLSPGALLANRFSRNRGLVFILSLLGMIPLAERIGYTTEQLSFFTGATVGGLLNCTFGNATEVVVSIFALKNGMTRIVQQSLLGSILSNMLLVLGFSFFCGGMVSKKAQFFDKESAVLNSGMLLMAVMALLLPALLHFTRTEAHSGESELALSRFSSCVMLVAYTGYLIFQLQSHKNQSDKENEETVEDNSCSNEGEAAEISKWETIIWLGIFTAWISVISEYLVDAIEGAAEEWNMPITFISVVMLPVIGNASEHASAIMFAMKDKLDLTLGIAIGSSTQISMFGIPFAVLVGWIMGHPMDLNFQLFETAVLFITVLVVAILLQEGNSNYCKGMLLVLCYVIVAASFFLHVDASALSN</sequence>
<evidence type="ECO:0000313" key="15">
    <source>
        <dbReference type="EMBL" id="CAA7395371.1"/>
    </source>
</evidence>
<dbReference type="Proteomes" id="UP000663760">
    <property type="component" value="Chromosome 4"/>
</dbReference>
<proteinExistence type="inferred from homology"/>
<keyword evidence="3 13" id="KW-0813">Transport</keyword>
<dbReference type="NCBIfam" id="TIGR00846">
    <property type="entry name" value="caca2"/>
    <property type="match status" value="1"/>
</dbReference>
<evidence type="ECO:0000256" key="13">
    <source>
        <dbReference type="RuleBase" id="RU365028"/>
    </source>
</evidence>
<evidence type="ECO:0000256" key="1">
    <source>
        <dbReference type="ARBA" id="ARBA00004128"/>
    </source>
</evidence>
<dbReference type="NCBIfam" id="TIGR00378">
    <property type="entry name" value="cax"/>
    <property type="match status" value="1"/>
</dbReference>
<keyword evidence="7 13" id="KW-0812">Transmembrane</keyword>
<evidence type="ECO:0000256" key="2">
    <source>
        <dbReference type="ARBA" id="ARBA00008248"/>
    </source>
</evidence>
<keyword evidence="8 13" id="KW-0106">Calcium</keyword>
<feature type="transmembrane region" description="Helical" evidence="13">
    <location>
        <begin position="410"/>
        <end position="431"/>
    </location>
</feature>
<dbReference type="PANTHER" id="PTHR31503:SF48">
    <property type="entry name" value="VACUOLAR CATION_PROTON EXCHANGER 2"/>
    <property type="match status" value="1"/>
</dbReference>
<feature type="transmembrane region" description="Helical" evidence="13">
    <location>
        <begin position="314"/>
        <end position="332"/>
    </location>
</feature>
<dbReference type="FunFam" id="1.20.1420.30:FF:000012">
    <property type="entry name" value="Vacuolar cation/proton exchanger"/>
    <property type="match status" value="1"/>
</dbReference>
<feature type="transmembrane region" description="Helical" evidence="13">
    <location>
        <begin position="189"/>
        <end position="211"/>
    </location>
</feature>
<feature type="transmembrane region" description="Helical" evidence="13">
    <location>
        <begin position="443"/>
        <end position="464"/>
    </location>
</feature>
<evidence type="ECO:0000256" key="10">
    <source>
        <dbReference type="ARBA" id="ARBA00023065"/>
    </source>
</evidence>
<evidence type="ECO:0000313" key="16">
    <source>
        <dbReference type="Proteomes" id="UP000663760"/>
    </source>
</evidence>
<protein>
    <recommendedName>
        <fullName evidence="13">Vacuolar cation/proton exchanger</fullName>
    </recommendedName>
</protein>
<organism evidence="15 16">
    <name type="scientific">Spirodela intermedia</name>
    <name type="common">Intermediate duckweed</name>
    <dbReference type="NCBI Taxonomy" id="51605"/>
    <lineage>
        <taxon>Eukaryota</taxon>
        <taxon>Viridiplantae</taxon>
        <taxon>Streptophyta</taxon>
        <taxon>Embryophyta</taxon>
        <taxon>Tracheophyta</taxon>
        <taxon>Spermatophyta</taxon>
        <taxon>Magnoliopsida</taxon>
        <taxon>Liliopsida</taxon>
        <taxon>Araceae</taxon>
        <taxon>Lemnoideae</taxon>
        <taxon>Spirodela</taxon>
    </lineage>
</organism>
<keyword evidence="10 13" id="KW-0406">Ion transport</keyword>
<evidence type="ECO:0000256" key="4">
    <source>
        <dbReference type="ARBA" id="ARBA00022449"/>
    </source>
</evidence>
<gene>
    <name evidence="15" type="ORF">SI8410_04006032</name>
</gene>
<dbReference type="GO" id="GO:0015369">
    <property type="term" value="F:calcium:proton antiporter activity"/>
    <property type="evidence" value="ECO:0007669"/>
    <property type="project" value="UniProtKB-UniRule"/>
</dbReference>
<reference evidence="15" key="1">
    <citation type="submission" date="2020-02" db="EMBL/GenBank/DDBJ databases">
        <authorList>
            <person name="Scholz U."/>
            <person name="Mascher M."/>
            <person name="Fiebig A."/>
        </authorList>
    </citation>
    <scope>NUCLEOTIDE SEQUENCE</scope>
</reference>
<feature type="transmembrane region" description="Helical" evidence="13">
    <location>
        <begin position="344"/>
        <end position="370"/>
    </location>
</feature>
<dbReference type="InterPro" id="IPR004713">
    <property type="entry name" value="CaH_exchang"/>
</dbReference>
<keyword evidence="16" id="KW-1185">Reference proteome</keyword>
<dbReference type="AlphaFoldDB" id="A0A7I8KCD9"/>
<evidence type="ECO:0000256" key="5">
    <source>
        <dbReference type="ARBA" id="ARBA00022554"/>
    </source>
</evidence>
<evidence type="ECO:0000259" key="14">
    <source>
        <dbReference type="Pfam" id="PF01699"/>
    </source>
</evidence>
<name>A0A7I8KCD9_SPIIN</name>
<accession>A0A7I8KCD9</accession>
<evidence type="ECO:0000256" key="12">
    <source>
        <dbReference type="ARBA" id="ARBA00025327"/>
    </source>
</evidence>
<feature type="transmembrane region" description="Helical" evidence="13">
    <location>
        <begin position="124"/>
        <end position="143"/>
    </location>
</feature>
<evidence type="ECO:0000256" key="6">
    <source>
        <dbReference type="ARBA" id="ARBA00022568"/>
    </source>
</evidence>
<comment type="similarity">
    <text evidence="2">Belongs to the Ca(2+):cation antiporter (CaCA) (TC 2.A.19) family. Cation/proton exchanger (CAX) subfamily.</text>
</comment>
<dbReference type="InterPro" id="IPR044880">
    <property type="entry name" value="NCX_ion-bd_dom_sf"/>
</dbReference>
<keyword evidence="11 13" id="KW-0472">Membrane</keyword>
<comment type="function">
    <text evidence="12 13">Vacuolar cation/proton exchanger (CAX). Translocates Ca(2+) and other metal ions into vacuoles using the proton gradient formed by H(+)-ATPase and H(+)-pyrophosphatase.</text>
</comment>
<evidence type="ECO:0000256" key="8">
    <source>
        <dbReference type="ARBA" id="ARBA00022837"/>
    </source>
</evidence>
<dbReference type="GO" id="GO:0009705">
    <property type="term" value="C:plant-type vacuole membrane"/>
    <property type="evidence" value="ECO:0007669"/>
    <property type="project" value="TreeGrafter"/>
</dbReference>
<keyword evidence="6 13" id="KW-0109">Calcium transport</keyword>
<dbReference type="OrthoDB" id="1699231at2759"/>
<dbReference type="Gene3D" id="1.20.1420.30">
    <property type="entry name" value="NCX, central ion-binding region"/>
    <property type="match status" value="2"/>
</dbReference>
<dbReference type="InterPro" id="IPR004837">
    <property type="entry name" value="NaCa_Exmemb"/>
</dbReference>
<comment type="subcellular location">
    <subcellularLocation>
        <location evidence="1">Vacuole membrane</location>
        <topology evidence="1">Multi-pass membrane protein</topology>
    </subcellularLocation>
</comment>
<feature type="domain" description="Sodium/calcium exchanger membrane region" evidence="14">
    <location>
        <begin position="314"/>
        <end position="455"/>
    </location>
</feature>
<dbReference type="InterPro" id="IPR004798">
    <property type="entry name" value="CAX-like"/>
</dbReference>
<comment type="caution">
    <text evidence="13">Lacks conserved residue(s) required for the propagation of feature annotation.</text>
</comment>